<dbReference type="InterPro" id="IPR003599">
    <property type="entry name" value="Ig_sub"/>
</dbReference>
<protein>
    <submittedName>
        <fullName evidence="4">Alpha-1-B glycoprotein</fullName>
    </submittedName>
</protein>
<gene>
    <name evidence="4" type="primary">A1BG</name>
    <name evidence="4" type="ORF">G0U57_001325</name>
</gene>
<dbReference type="EMBL" id="JAHGAV010001186">
    <property type="protein sequence ID" value="KAG6922691.1"/>
    <property type="molecule type" value="Genomic_DNA"/>
</dbReference>
<feature type="transmembrane region" description="Helical" evidence="2">
    <location>
        <begin position="277"/>
        <end position="298"/>
    </location>
</feature>
<keyword evidence="2" id="KW-0472">Membrane</keyword>
<dbReference type="InterPro" id="IPR036179">
    <property type="entry name" value="Ig-like_dom_sf"/>
</dbReference>
<proteinExistence type="predicted"/>
<evidence type="ECO:0000259" key="3">
    <source>
        <dbReference type="PROSITE" id="PS50835"/>
    </source>
</evidence>
<evidence type="ECO:0000256" key="1">
    <source>
        <dbReference type="ARBA" id="ARBA00023157"/>
    </source>
</evidence>
<dbReference type="SUPFAM" id="SSF48726">
    <property type="entry name" value="Immunoglobulin"/>
    <property type="match status" value="3"/>
</dbReference>
<dbReference type="GO" id="GO:0002764">
    <property type="term" value="P:immune response-regulating signaling pathway"/>
    <property type="evidence" value="ECO:0007669"/>
    <property type="project" value="TreeGrafter"/>
</dbReference>
<dbReference type="AlphaFoldDB" id="A0A8T1S1G2"/>
<name>A0A8T1S1G2_CHESE</name>
<accession>A0A8T1S1G2</accession>
<keyword evidence="2" id="KW-0812">Transmembrane</keyword>
<dbReference type="OrthoDB" id="6151406at2759"/>
<evidence type="ECO:0000313" key="4">
    <source>
        <dbReference type="EMBL" id="KAG6922691.1"/>
    </source>
</evidence>
<evidence type="ECO:0000313" key="5">
    <source>
        <dbReference type="Proteomes" id="UP000765507"/>
    </source>
</evidence>
<organism evidence="4 5">
    <name type="scientific">Chelydra serpentina</name>
    <name type="common">Snapping turtle</name>
    <name type="synonym">Testudo serpentina</name>
    <dbReference type="NCBI Taxonomy" id="8475"/>
    <lineage>
        <taxon>Eukaryota</taxon>
        <taxon>Metazoa</taxon>
        <taxon>Chordata</taxon>
        <taxon>Craniata</taxon>
        <taxon>Vertebrata</taxon>
        <taxon>Euteleostomi</taxon>
        <taxon>Archelosauria</taxon>
        <taxon>Testudinata</taxon>
        <taxon>Testudines</taxon>
        <taxon>Cryptodira</taxon>
        <taxon>Durocryptodira</taxon>
        <taxon>Americhelydia</taxon>
        <taxon>Chelydroidea</taxon>
        <taxon>Chelydridae</taxon>
        <taxon>Chelydra</taxon>
    </lineage>
</organism>
<feature type="domain" description="Ig-like" evidence="3">
    <location>
        <begin position="168"/>
        <end position="248"/>
    </location>
</feature>
<dbReference type="SMART" id="SM00409">
    <property type="entry name" value="IG"/>
    <property type="match status" value="2"/>
</dbReference>
<comment type="caution">
    <text evidence="4">The sequence shown here is derived from an EMBL/GenBank/DDBJ whole genome shotgun (WGS) entry which is preliminary data.</text>
</comment>
<dbReference type="InterPro" id="IPR050412">
    <property type="entry name" value="Ig-like_Receptors_ImmuneReg"/>
</dbReference>
<evidence type="ECO:0000256" key="2">
    <source>
        <dbReference type="SAM" id="Phobius"/>
    </source>
</evidence>
<keyword evidence="1" id="KW-1015">Disulfide bond</keyword>
<dbReference type="InterPro" id="IPR013783">
    <property type="entry name" value="Ig-like_fold"/>
</dbReference>
<dbReference type="Proteomes" id="UP000765507">
    <property type="component" value="Unassembled WGS sequence"/>
</dbReference>
<dbReference type="Gene3D" id="2.60.40.10">
    <property type="entry name" value="Immunoglobulins"/>
    <property type="match status" value="3"/>
</dbReference>
<sequence length="303" mass="33333">MQFQFLRDGAEVDSPEAQSQLPQTYNLPSLNVHDSGSYNCRYWTPGQKIPSKLSDPITINVYDREPPPSLSLDPPCLEYLLGEQATLSCVDPKVEEVTGYRFYNERSGDTSTYAPDPSGGAKRVFLALHMADAGPYTCKYWRAQSGQEILSVGSQPVSISVLDPPSQPALSMDPPTGVIKEGLPLLITCMAPRNTGERRFHFYKDGAEFIPGNTRSQIGTTRPEPGSMNVSVLRIPQASPDSTGKFTCGYEEKVCRKWVPSPRSQAVNVTVTADKVFLLRFLVVGGSFFIINGLIFLISHCCL</sequence>
<keyword evidence="2" id="KW-1133">Transmembrane helix</keyword>
<dbReference type="PANTHER" id="PTHR11738">
    <property type="entry name" value="MHC CLASS I NK CELL RECEPTOR"/>
    <property type="match status" value="1"/>
</dbReference>
<keyword evidence="5" id="KW-1185">Reference proteome</keyword>
<reference evidence="4 5" key="1">
    <citation type="journal article" date="2020" name="G3 (Bethesda)">
        <title>Draft Genome of the Common Snapping Turtle, Chelydra serpentina, a Model for Phenotypic Plasticity in Reptiles.</title>
        <authorList>
            <person name="Das D."/>
            <person name="Singh S.K."/>
            <person name="Bierstedt J."/>
            <person name="Erickson A."/>
            <person name="Galli G.L.J."/>
            <person name="Crossley D.A. 2nd"/>
            <person name="Rhen T."/>
        </authorList>
    </citation>
    <scope>NUCLEOTIDE SEQUENCE [LARGE SCALE GENOMIC DNA]</scope>
    <source>
        <strain evidence="4">KW</strain>
    </source>
</reference>
<dbReference type="PROSITE" id="PS50835">
    <property type="entry name" value="IG_LIKE"/>
    <property type="match status" value="1"/>
</dbReference>
<dbReference type="PANTHER" id="PTHR11738:SF186">
    <property type="entry name" value="OSTEOCLAST-ASSOCIATED IMMUNOGLOBULIN-LIKE RECEPTOR"/>
    <property type="match status" value="1"/>
</dbReference>
<dbReference type="InterPro" id="IPR007110">
    <property type="entry name" value="Ig-like_dom"/>
</dbReference>